<comment type="caution">
    <text evidence="1">The sequence shown here is derived from an EMBL/GenBank/DDBJ whole genome shotgun (WGS) entry which is preliminary data.</text>
</comment>
<evidence type="ECO:0000313" key="1">
    <source>
        <dbReference type="EMBL" id="PIK33262.1"/>
    </source>
</evidence>
<keyword evidence="2" id="KW-1185">Reference proteome</keyword>
<dbReference type="OrthoDB" id="6268344at2759"/>
<dbReference type="AlphaFoldDB" id="A0A2G8JBZ4"/>
<dbReference type="PANTHER" id="PTHR13663">
    <property type="entry name" value="SIMILAR TO RIKEN CDNA 6430548M08"/>
    <property type="match status" value="1"/>
</dbReference>
<gene>
    <name evidence="1" type="ORF">BSL78_29922</name>
</gene>
<proteinExistence type="predicted"/>
<dbReference type="InterPro" id="IPR039872">
    <property type="entry name" value="KIAA0513"/>
</dbReference>
<dbReference type="EMBL" id="MRZV01002655">
    <property type="protein sequence ID" value="PIK33262.1"/>
    <property type="molecule type" value="Genomic_DNA"/>
</dbReference>
<dbReference type="STRING" id="307972.A0A2G8JBZ4"/>
<dbReference type="PANTHER" id="PTHR13663:SF2">
    <property type="entry name" value="SIMILAR TO RIKEN CDNA 6430548M08"/>
    <property type="match status" value="1"/>
</dbReference>
<dbReference type="Proteomes" id="UP000230750">
    <property type="component" value="Unassembled WGS sequence"/>
</dbReference>
<reference evidence="1 2" key="1">
    <citation type="journal article" date="2017" name="PLoS Biol.">
        <title>The sea cucumber genome provides insights into morphological evolution and visceral regeneration.</title>
        <authorList>
            <person name="Zhang X."/>
            <person name="Sun L."/>
            <person name="Yuan J."/>
            <person name="Sun Y."/>
            <person name="Gao Y."/>
            <person name="Zhang L."/>
            <person name="Li S."/>
            <person name="Dai H."/>
            <person name="Hamel J.F."/>
            <person name="Liu C."/>
            <person name="Yu Y."/>
            <person name="Liu S."/>
            <person name="Lin W."/>
            <person name="Guo K."/>
            <person name="Jin S."/>
            <person name="Xu P."/>
            <person name="Storey K.B."/>
            <person name="Huan P."/>
            <person name="Zhang T."/>
            <person name="Zhou Y."/>
            <person name="Zhang J."/>
            <person name="Lin C."/>
            <person name="Li X."/>
            <person name="Xing L."/>
            <person name="Huo D."/>
            <person name="Sun M."/>
            <person name="Wang L."/>
            <person name="Mercier A."/>
            <person name="Li F."/>
            <person name="Yang H."/>
            <person name="Xiang J."/>
        </authorList>
    </citation>
    <scope>NUCLEOTIDE SEQUENCE [LARGE SCALE GENOMIC DNA]</scope>
    <source>
        <strain evidence="1">Shaxun</strain>
        <tissue evidence="1">Muscle</tissue>
    </source>
</reference>
<protein>
    <recommendedName>
        <fullName evidence="3">SBF1/SBF2 domain-containing protein</fullName>
    </recommendedName>
</protein>
<organism evidence="1 2">
    <name type="scientific">Stichopus japonicus</name>
    <name type="common">Sea cucumber</name>
    <dbReference type="NCBI Taxonomy" id="307972"/>
    <lineage>
        <taxon>Eukaryota</taxon>
        <taxon>Metazoa</taxon>
        <taxon>Echinodermata</taxon>
        <taxon>Eleutherozoa</taxon>
        <taxon>Echinozoa</taxon>
        <taxon>Holothuroidea</taxon>
        <taxon>Aspidochirotacea</taxon>
        <taxon>Aspidochirotida</taxon>
        <taxon>Stichopodidae</taxon>
        <taxon>Apostichopus</taxon>
    </lineage>
</organism>
<name>A0A2G8JBZ4_STIJA</name>
<evidence type="ECO:0000313" key="2">
    <source>
        <dbReference type="Proteomes" id="UP000230750"/>
    </source>
</evidence>
<sequence>MTFFLSSLVLPYRSLSNNGTNDEDKSLSFLYTHLKDQHIWKSMRFWDVAFLTAMHQERTRWKHQQSPPVFSPLDVKEMDEMEENTTFGQLGTILHNMRELKIPKDVCLKFLEKTSAIGNLKQDHFESLLAIVDQIEGSSESQERKSSSGSKVGKLFKNVLSVRKRSFKK</sequence>
<evidence type="ECO:0008006" key="3">
    <source>
        <dbReference type="Google" id="ProtNLM"/>
    </source>
</evidence>
<accession>A0A2G8JBZ4</accession>